<evidence type="ECO:0000313" key="2">
    <source>
        <dbReference type="EMBL" id="KAF2883787.1"/>
    </source>
</evidence>
<keyword evidence="3" id="KW-1185">Reference proteome</keyword>
<sequence>MLMEFCYLRRRNKECVQEYDKGSVLKHVVSDNHQRKRKSEYVHEHDQEYKRKRIEKAIIKKKTFMHNNKVNSKRDASAQVSVPPSPKRYLKPNRYECSSNLAYEVVHSSNKNDISNGIKSQRTMMANSISSKQLESYSVKCVHQEVIVNPSASRKPSEVAIQVNMNNSSGMSKTSNGTNNFVEENLRTQSSNIRLKTYEFWI</sequence>
<proteinExistence type="predicted"/>
<dbReference type="AlphaFoldDB" id="A0A8K0CEH5"/>
<comment type="caution">
    <text evidence="2">The sequence shown here is derived from an EMBL/GenBank/DDBJ whole genome shotgun (WGS) entry which is preliminary data.</text>
</comment>
<evidence type="ECO:0000256" key="1">
    <source>
        <dbReference type="SAM" id="MobiDB-lite"/>
    </source>
</evidence>
<feature type="region of interest" description="Disordered" evidence="1">
    <location>
        <begin position="71"/>
        <end position="91"/>
    </location>
</feature>
<reference evidence="2" key="1">
    <citation type="submission" date="2019-08" db="EMBL/GenBank/DDBJ databases">
        <title>The genome of the North American firefly Photinus pyralis.</title>
        <authorList>
            <consortium name="Photinus pyralis genome working group"/>
            <person name="Fallon T.R."/>
            <person name="Sander Lower S.E."/>
            <person name="Weng J.-K."/>
        </authorList>
    </citation>
    <scope>NUCLEOTIDE SEQUENCE</scope>
    <source>
        <strain evidence="2">TRF0915ILg1</strain>
        <tissue evidence="2">Whole body</tissue>
    </source>
</reference>
<organism evidence="2 3">
    <name type="scientific">Ignelater luminosus</name>
    <name type="common">Cucubano</name>
    <name type="synonym">Pyrophorus luminosus</name>
    <dbReference type="NCBI Taxonomy" id="2038154"/>
    <lineage>
        <taxon>Eukaryota</taxon>
        <taxon>Metazoa</taxon>
        <taxon>Ecdysozoa</taxon>
        <taxon>Arthropoda</taxon>
        <taxon>Hexapoda</taxon>
        <taxon>Insecta</taxon>
        <taxon>Pterygota</taxon>
        <taxon>Neoptera</taxon>
        <taxon>Endopterygota</taxon>
        <taxon>Coleoptera</taxon>
        <taxon>Polyphaga</taxon>
        <taxon>Elateriformia</taxon>
        <taxon>Elateroidea</taxon>
        <taxon>Elateridae</taxon>
        <taxon>Agrypninae</taxon>
        <taxon>Pyrophorini</taxon>
        <taxon>Ignelater</taxon>
    </lineage>
</organism>
<dbReference type="EMBL" id="VTPC01090290">
    <property type="protein sequence ID" value="KAF2883787.1"/>
    <property type="molecule type" value="Genomic_DNA"/>
</dbReference>
<dbReference type="Proteomes" id="UP000801492">
    <property type="component" value="Unassembled WGS sequence"/>
</dbReference>
<accession>A0A8K0CEH5</accession>
<evidence type="ECO:0000313" key="3">
    <source>
        <dbReference type="Proteomes" id="UP000801492"/>
    </source>
</evidence>
<protein>
    <submittedName>
        <fullName evidence="2">Uncharacterized protein</fullName>
    </submittedName>
</protein>
<gene>
    <name evidence="2" type="ORF">ILUMI_22373</name>
</gene>
<name>A0A8K0CEH5_IGNLU</name>